<feature type="transmembrane region" description="Helical" evidence="1">
    <location>
        <begin position="25"/>
        <end position="48"/>
    </location>
</feature>
<keyword evidence="1" id="KW-0812">Transmembrane</keyword>
<feature type="transmembrane region" description="Helical" evidence="1">
    <location>
        <begin position="60"/>
        <end position="87"/>
    </location>
</feature>
<keyword evidence="1" id="KW-0472">Membrane</keyword>
<feature type="domain" description="DUF5658" evidence="2">
    <location>
        <begin position="28"/>
        <end position="121"/>
    </location>
</feature>
<dbReference type="InterPro" id="IPR043717">
    <property type="entry name" value="DUF5658"/>
</dbReference>
<evidence type="ECO:0000256" key="1">
    <source>
        <dbReference type="SAM" id="Phobius"/>
    </source>
</evidence>
<evidence type="ECO:0000313" key="4">
    <source>
        <dbReference type="Proteomes" id="UP000002071"/>
    </source>
</evidence>
<name>C7NN86_HALUD</name>
<dbReference type="KEGG" id="hut:Huta_1310"/>
<dbReference type="EMBL" id="CP001687">
    <property type="protein sequence ID" value="ACV11486.1"/>
    <property type="molecule type" value="Genomic_DNA"/>
</dbReference>
<feature type="transmembrane region" description="Helical" evidence="1">
    <location>
        <begin position="99"/>
        <end position="121"/>
    </location>
</feature>
<sequence length="122" mass="13425">MMATARPEWLHLDGSPFEEDSFRNVWLLALATYGVGDIVTTITIAYFSRIHVEANPIVNLSIDLFGGGGFLAMKLLVFYLCLGISIWAGRLEDDRLLFYGPPIFLALVGTVITGINLGLLFS</sequence>
<gene>
    <name evidence="3" type="ordered locus">Huta_1310</name>
</gene>
<proteinExistence type="predicted"/>
<dbReference type="eggNOG" id="arCOG04975">
    <property type="taxonomic scope" value="Archaea"/>
</dbReference>
<keyword evidence="4" id="KW-1185">Reference proteome</keyword>
<accession>C7NN86</accession>
<reference evidence="3 4" key="1">
    <citation type="journal article" date="2009" name="Stand. Genomic Sci.">
        <title>Complete genome sequence of Halorhabdus utahensis type strain (AX-2).</title>
        <authorList>
            <person name="Anderson I."/>
            <person name="Tindall B.J."/>
            <person name="Pomrenke H."/>
            <person name="Goker M."/>
            <person name="Lapidus A."/>
            <person name="Nolan M."/>
            <person name="Copeland A."/>
            <person name="Glavina Del Rio T."/>
            <person name="Chen F."/>
            <person name="Tice H."/>
            <person name="Cheng J.F."/>
            <person name="Lucas S."/>
            <person name="Chertkov O."/>
            <person name="Bruce D."/>
            <person name="Brettin T."/>
            <person name="Detter J.C."/>
            <person name="Han C."/>
            <person name="Goodwin L."/>
            <person name="Land M."/>
            <person name="Hauser L."/>
            <person name="Chang Y.J."/>
            <person name="Jeffries C.D."/>
            <person name="Pitluck S."/>
            <person name="Pati A."/>
            <person name="Mavromatis K."/>
            <person name="Ivanova N."/>
            <person name="Ovchinnikova G."/>
            <person name="Chen A."/>
            <person name="Palaniappan K."/>
            <person name="Chain P."/>
            <person name="Rohde M."/>
            <person name="Bristow J."/>
            <person name="Eisen J.A."/>
            <person name="Markowitz V."/>
            <person name="Hugenholtz P."/>
            <person name="Kyrpides N.C."/>
            <person name="Klenk H.P."/>
        </authorList>
    </citation>
    <scope>NUCLEOTIDE SEQUENCE [LARGE SCALE GENOMIC DNA]</scope>
    <source>
        <strain evidence="4">DSM 12940 / JCM 11049 / AX-2</strain>
    </source>
</reference>
<dbReference type="STRING" id="519442.Huta_1310"/>
<keyword evidence="1" id="KW-1133">Transmembrane helix</keyword>
<evidence type="ECO:0000259" key="2">
    <source>
        <dbReference type="Pfam" id="PF18902"/>
    </source>
</evidence>
<dbReference type="Proteomes" id="UP000002071">
    <property type="component" value="Chromosome"/>
</dbReference>
<evidence type="ECO:0000313" key="3">
    <source>
        <dbReference type="EMBL" id="ACV11486.1"/>
    </source>
</evidence>
<dbReference type="AlphaFoldDB" id="C7NN86"/>
<dbReference type="Pfam" id="PF18902">
    <property type="entry name" value="DUF5658"/>
    <property type="match status" value="1"/>
</dbReference>
<protein>
    <recommendedName>
        <fullName evidence="2">DUF5658 domain-containing protein</fullName>
    </recommendedName>
</protein>
<organism evidence="3 4">
    <name type="scientific">Halorhabdus utahensis (strain DSM 12940 / JCM 11049 / AX-2)</name>
    <dbReference type="NCBI Taxonomy" id="519442"/>
    <lineage>
        <taxon>Archaea</taxon>
        <taxon>Methanobacteriati</taxon>
        <taxon>Methanobacteriota</taxon>
        <taxon>Stenosarchaea group</taxon>
        <taxon>Halobacteria</taxon>
        <taxon>Halobacteriales</taxon>
        <taxon>Haloarculaceae</taxon>
        <taxon>Halorhabdus</taxon>
    </lineage>
</organism>
<dbReference type="HOGENOM" id="CLU_2067753_0_0_2"/>